<dbReference type="AlphaFoldDB" id="A0A2S9I3F2"/>
<dbReference type="GO" id="GO:0016301">
    <property type="term" value="F:kinase activity"/>
    <property type="evidence" value="ECO:0007669"/>
    <property type="project" value="UniProtKB-KW"/>
</dbReference>
<keyword evidence="2" id="KW-1185">Reference proteome</keyword>
<evidence type="ECO:0000313" key="1">
    <source>
        <dbReference type="EMBL" id="PRD12319.1"/>
    </source>
</evidence>
<evidence type="ECO:0000313" key="2">
    <source>
        <dbReference type="Proteomes" id="UP000239181"/>
    </source>
</evidence>
<dbReference type="EMBL" id="PDET01000062">
    <property type="protein sequence ID" value="PRD12319.1"/>
    <property type="molecule type" value="Genomic_DNA"/>
</dbReference>
<protein>
    <submittedName>
        <fullName evidence="1">Homoserine kinase</fullName>
    </submittedName>
</protein>
<dbReference type="Gene3D" id="3.90.1200.10">
    <property type="match status" value="1"/>
</dbReference>
<name>A0A2S9I3F2_9GAMM</name>
<organism evidence="1 2">
    <name type="scientific">Pantoea coffeiphila</name>
    <dbReference type="NCBI Taxonomy" id="1465635"/>
    <lineage>
        <taxon>Bacteria</taxon>
        <taxon>Pseudomonadati</taxon>
        <taxon>Pseudomonadota</taxon>
        <taxon>Gammaproteobacteria</taxon>
        <taxon>Enterobacterales</taxon>
        <taxon>Erwiniaceae</taxon>
        <taxon>Pantoea</taxon>
    </lineage>
</organism>
<proteinExistence type="predicted"/>
<dbReference type="Proteomes" id="UP000239181">
    <property type="component" value="Unassembled WGS sequence"/>
</dbReference>
<reference evidence="1 2" key="1">
    <citation type="submission" date="2017-10" db="EMBL/GenBank/DDBJ databases">
        <title>Draft genome of two endophytic bacteria isolated from 'guarana' Paullinia cupana (Mart.) Ducke.</title>
        <authorList>
            <person name="Siqueira K.A."/>
            <person name="Liotti R.G."/>
            <person name="Mendes T.A."/>
            <person name="Soares M.A."/>
        </authorList>
    </citation>
    <scope>NUCLEOTIDE SEQUENCE [LARGE SCALE GENOMIC DNA]</scope>
    <source>
        <strain evidence="1 2">342</strain>
    </source>
</reference>
<sequence length="63" mass="7257">ALTSDELECLDVFLAMAACRFWSMRLQVAQKNKEEGRTGDDILQKDPQEMRAMMQDRLSHVKA</sequence>
<accession>A0A2S9I3F2</accession>
<comment type="caution">
    <text evidence="1">The sequence shown here is derived from an EMBL/GenBank/DDBJ whole genome shotgun (WGS) entry which is preliminary data.</text>
</comment>
<feature type="non-terminal residue" evidence="1">
    <location>
        <position position="1"/>
    </location>
</feature>
<keyword evidence="1" id="KW-0418">Kinase</keyword>
<dbReference type="RefSeq" id="WP_342353093.1">
    <property type="nucleotide sequence ID" value="NZ_PDET01000062.1"/>
</dbReference>
<keyword evidence="1" id="KW-0808">Transferase</keyword>
<gene>
    <name evidence="1" type="ORF">CQW29_27175</name>
</gene>